<evidence type="ECO:0000313" key="3">
    <source>
        <dbReference type="Proteomes" id="UP001211065"/>
    </source>
</evidence>
<evidence type="ECO:0000256" key="1">
    <source>
        <dbReference type="SAM" id="MobiDB-lite"/>
    </source>
</evidence>
<sequence>MQTNFDGQTLEGKKLPFNERLNLKTPTSSSTSSARYSAGTFTFIDKENNLTKEKITKKKPVNKAVSYNKSKTKLSNLNSSTIQNNNNNNKKAKIDFEKKKKLNTFDRSLEKIDEVDEETQFDYNFFNLKNINLKSPLKDDDETEDVDHLCFSLNSFQFEKKVEKRITNNTFDKEKSNCGNLNLMLDAKTTVKTDQTKNMFTPKNEFFDTKNVGLDLEVNKERVENLQLLKQNDYNLNEDLIFSKFGLLNLKDSSPIVEKPKTKSIADLKKNLNLLYFQDVCKSSPQKIKLLSDRKNKRNRNEFECNILR</sequence>
<comment type="caution">
    <text evidence="2">The sequence shown here is derived from an EMBL/GenBank/DDBJ whole genome shotgun (WGS) entry which is preliminary data.</text>
</comment>
<evidence type="ECO:0000313" key="2">
    <source>
        <dbReference type="EMBL" id="KAJ3200652.1"/>
    </source>
</evidence>
<feature type="region of interest" description="Disordered" evidence="1">
    <location>
        <begin position="1"/>
        <end position="34"/>
    </location>
</feature>
<dbReference type="AlphaFoldDB" id="A0AAD5XRY5"/>
<accession>A0AAD5XRY5</accession>
<dbReference type="EMBL" id="JADGJW010001859">
    <property type="protein sequence ID" value="KAJ3200652.1"/>
    <property type="molecule type" value="Genomic_DNA"/>
</dbReference>
<keyword evidence="3" id="KW-1185">Reference proteome</keyword>
<feature type="non-terminal residue" evidence="2">
    <location>
        <position position="309"/>
    </location>
</feature>
<reference evidence="2" key="1">
    <citation type="submission" date="2020-05" db="EMBL/GenBank/DDBJ databases">
        <title>Phylogenomic resolution of chytrid fungi.</title>
        <authorList>
            <person name="Stajich J.E."/>
            <person name="Amses K."/>
            <person name="Simmons R."/>
            <person name="Seto K."/>
            <person name="Myers J."/>
            <person name="Bonds A."/>
            <person name="Quandt C.A."/>
            <person name="Barry K."/>
            <person name="Liu P."/>
            <person name="Grigoriev I."/>
            <person name="Longcore J.E."/>
            <person name="James T.Y."/>
        </authorList>
    </citation>
    <scope>NUCLEOTIDE SEQUENCE</scope>
    <source>
        <strain evidence="2">JEL0476</strain>
    </source>
</reference>
<proteinExistence type="predicted"/>
<protein>
    <submittedName>
        <fullName evidence="2">Uncharacterized protein</fullName>
    </submittedName>
</protein>
<dbReference type="Proteomes" id="UP001211065">
    <property type="component" value="Unassembled WGS sequence"/>
</dbReference>
<name>A0AAD5XRY5_9FUNG</name>
<organism evidence="2 3">
    <name type="scientific">Clydaea vesicula</name>
    <dbReference type="NCBI Taxonomy" id="447962"/>
    <lineage>
        <taxon>Eukaryota</taxon>
        <taxon>Fungi</taxon>
        <taxon>Fungi incertae sedis</taxon>
        <taxon>Chytridiomycota</taxon>
        <taxon>Chytridiomycota incertae sedis</taxon>
        <taxon>Chytridiomycetes</taxon>
        <taxon>Lobulomycetales</taxon>
        <taxon>Lobulomycetaceae</taxon>
        <taxon>Clydaea</taxon>
    </lineage>
</organism>
<gene>
    <name evidence="2" type="ORF">HK099_002559</name>
</gene>